<feature type="compositionally biased region" description="Basic and acidic residues" evidence="1">
    <location>
        <begin position="219"/>
        <end position="228"/>
    </location>
</feature>
<dbReference type="AlphaFoldDB" id="A0A9P9DJA1"/>
<keyword evidence="3" id="KW-1185">Reference proteome</keyword>
<feature type="region of interest" description="Disordered" evidence="1">
    <location>
        <begin position="82"/>
        <end position="118"/>
    </location>
</feature>
<accession>A0A9P9DJA1</accession>
<evidence type="ECO:0000313" key="2">
    <source>
        <dbReference type="EMBL" id="KAH7120203.1"/>
    </source>
</evidence>
<feature type="compositionally biased region" description="Pro residues" evidence="1">
    <location>
        <begin position="104"/>
        <end position="113"/>
    </location>
</feature>
<gene>
    <name evidence="2" type="ORF">B0J13DRAFT_161264</name>
</gene>
<organism evidence="2 3">
    <name type="scientific">Dactylonectria estremocensis</name>
    <dbReference type="NCBI Taxonomy" id="1079267"/>
    <lineage>
        <taxon>Eukaryota</taxon>
        <taxon>Fungi</taxon>
        <taxon>Dikarya</taxon>
        <taxon>Ascomycota</taxon>
        <taxon>Pezizomycotina</taxon>
        <taxon>Sordariomycetes</taxon>
        <taxon>Hypocreomycetidae</taxon>
        <taxon>Hypocreales</taxon>
        <taxon>Nectriaceae</taxon>
        <taxon>Dactylonectria</taxon>
    </lineage>
</organism>
<reference evidence="2" key="1">
    <citation type="journal article" date="2021" name="Nat. Commun.">
        <title>Genetic determinants of endophytism in the Arabidopsis root mycobiome.</title>
        <authorList>
            <person name="Mesny F."/>
            <person name="Miyauchi S."/>
            <person name="Thiergart T."/>
            <person name="Pickel B."/>
            <person name="Atanasova L."/>
            <person name="Karlsson M."/>
            <person name="Huettel B."/>
            <person name="Barry K.W."/>
            <person name="Haridas S."/>
            <person name="Chen C."/>
            <person name="Bauer D."/>
            <person name="Andreopoulos W."/>
            <person name="Pangilinan J."/>
            <person name="LaButti K."/>
            <person name="Riley R."/>
            <person name="Lipzen A."/>
            <person name="Clum A."/>
            <person name="Drula E."/>
            <person name="Henrissat B."/>
            <person name="Kohler A."/>
            <person name="Grigoriev I.V."/>
            <person name="Martin F.M."/>
            <person name="Hacquard S."/>
        </authorList>
    </citation>
    <scope>NUCLEOTIDE SEQUENCE</scope>
    <source>
        <strain evidence="2">MPI-CAGE-AT-0021</strain>
    </source>
</reference>
<dbReference type="Proteomes" id="UP000717696">
    <property type="component" value="Unassembled WGS sequence"/>
</dbReference>
<feature type="region of interest" description="Disordered" evidence="1">
    <location>
        <begin position="208"/>
        <end position="228"/>
    </location>
</feature>
<sequence>MARRALLTVRFPSKAHSLTATCTNWAILATPHQPSSLLCISPIPKSCANYRIPCSRLDSFGSLLRLRIRALSCPTLLHFHPVPPSSQPPPPPPADAAHLSIHKPPFPGPPPSPQMTAQVCSPRGTPGFPIVRTTSAFHKETPTSFGIPRLDLTCHPALALRNRHVGVPHIPYTSGGVFAWPDVNVHVGDKASQKGGIDCQAETLVNQSSGERSLSVGMGHDRSHSAEP</sequence>
<feature type="compositionally biased region" description="Pro residues" evidence="1">
    <location>
        <begin position="82"/>
        <end position="94"/>
    </location>
</feature>
<comment type="caution">
    <text evidence="2">The sequence shown here is derived from an EMBL/GenBank/DDBJ whole genome shotgun (WGS) entry which is preliminary data.</text>
</comment>
<proteinExistence type="predicted"/>
<evidence type="ECO:0000313" key="3">
    <source>
        <dbReference type="Proteomes" id="UP000717696"/>
    </source>
</evidence>
<evidence type="ECO:0000256" key="1">
    <source>
        <dbReference type="SAM" id="MobiDB-lite"/>
    </source>
</evidence>
<protein>
    <submittedName>
        <fullName evidence="2">Uncharacterized protein</fullName>
    </submittedName>
</protein>
<name>A0A9P9DJA1_9HYPO</name>
<dbReference type="EMBL" id="JAGMUU010000028">
    <property type="protein sequence ID" value="KAH7120203.1"/>
    <property type="molecule type" value="Genomic_DNA"/>
</dbReference>